<evidence type="ECO:0000313" key="4">
    <source>
        <dbReference type="Proteomes" id="UP000288227"/>
    </source>
</evidence>
<sequence length="319" mass="36721">MARYIYNKETCAYERYELKGKALRNRIYAILGFSLTIAFGAYITFLNYSKPLDLLEVERNNANLRTAWFHLNFRLGETEQKLKAFIEEDDQNYRVILDAAPLSPIERQAGVGGAIRKTKALEEHALISSTFDRALRLNNRLMVQNESFDELQKLLDKKLRQWASRPAIQPIDNRDVLHLHTTFGMRLNPVLKIWTLHKGLDFTAPTGTPIYATGDGVVQDAYHSDSFGNVVFIDHGFDFETRYAHMVKFIVARGEKIKRGQVIGYVGNTGRSAGEHLHYEVLYKGTQINPINFFQRDLSNKEYKKLLEFAKTENSSLDY</sequence>
<feature type="transmembrane region" description="Helical" evidence="1">
    <location>
        <begin position="27"/>
        <end position="48"/>
    </location>
</feature>
<dbReference type="EMBL" id="BHXQ01000001">
    <property type="protein sequence ID" value="GCC50538.1"/>
    <property type="molecule type" value="Genomic_DNA"/>
</dbReference>
<dbReference type="InterPro" id="IPR050570">
    <property type="entry name" value="Cell_wall_metabolism_enzyme"/>
</dbReference>
<dbReference type="InterPro" id="IPR016047">
    <property type="entry name" value="M23ase_b-sheet_dom"/>
</dbReference>
<reference evidence="3 4" key="1">
    <citation type="submission" date="2018-11" db="EMBL/GenBank/DDBJ databases">
        <title>Chryseotalea sanarue gen. nov., sp., nov., a member of the family Cytophagaceae, isolated from a brackish lake in Hamamatsu Japan.</title>
        <authorList>
            <person name="Maejima Y."/>
            <person name="Iino T."/>
            <person name="Muraguchi Y."/>
            <person name="Fukuda K."/>
            <person name="Ohkuma M."/>
            <person name="Moriuchi R."/>
            <person name="Dohra H."/>
            <person name="Kimbara K."/>
            <person name="Shintani M."/>
        </authorList>
    </citation>
    <scope>NUCLEOTIDE SEQUENCE [LARGE SCALE GENOMIC DNA]</scope>
    <source>
        <strain evidence="3 4">Ys</strain>
    </source>
</reference>
<dbReference type="AlphaFoldDB" id="A0A401U6H9"/>
<dbReference type="PANTHER" id="PTHR21666">
    <property type="entry name" value="PEPTIDASE-RELATED"/>
    <property type="match status" value="1"/>
</dbReference>
<dbReference type="InterPro" id="IPR011055">
    <property type="entry name" value="Dup_hybrid_motif"/>
</dbReference>
<keyword evidence="1" id="KW-0472">Membrane</keyword>
<dbReference type="FunFam" id="2.70.70.10:FF:000006">
    <property type="entry name" value="M23 family peptidase"/>
    <property type="match status" value="1"/>
</dbReference>
<keyword evidence="1" id="KW-0812">Transmembrane</keyword>
<organism evidence="3 4">
    <name type="scientific">Chryseotalea sanaruensis</name>
    <dbReference type="NCBI Taxonomy" id="2482724"/>
    <lineage>
        <taxon>Bacteria</taxon>
        <taxon>Pseudomonadati</taxon>
        <taxon>Bacteroidota</taxon>
        <taxon>Cytophagia</taxon>
        <taxon>Cytophagales</taxon>
        <taxon>Chryseotaleaceae</taxon>
        <taxon>Chryseotalea</taxon>
    </lineage>
</organism>
<dbReference type="OrthoDB" id="9810477at2"/>
<evidence type="ECO:0000313" key="3">
    <source>
        <dbReference type="EMBL" id="GCC50538.1"/>
    </source>
</evidence>
<dbReference type="Proteomes" id="UP000288227">
    <property type="component" value="Unassembled WGS sequence"/>
</dbReference>
<name>A0A401U6H9_9BACT</name>
<accession>A0A401U6H9</accession>
<comment type="caution">
    <text evidence="3">The sequence shown here is derived from an EMBL/GenBank/DDBJ whole genome shotgun (WGS) entry which is preliminary data.</text>
</comment>
<proteinExistence type="predicted"/>
<gene>
    <name evidence="3" type="ORF">SanaruYs_07530</name>
</gene>
<dbReference type="CDD" id="cd12797">
    <property type="entry name" value="M23_peptidase"/>
    <property type="match status" value="1"/>
</dbReference>
<dbReference type="Gene3D" id="2.70.70.10">
    <property type="entry name" value="Glucose Permease (Domain IIA)"/>
    <property type="match status" value="1"/>
</dbReference>
<dbReference type="GO" id="GO:0004222">
    <property type="term" value="F:metalloendopeptidase activity"/>
    <property type="evidence" value="ECO:0007669"/>
    <property type="project" value="TreeGrafter"/>
</dbReference>
<feature type="domain" description="M23ase beta-sheet core" evidence="2">
    <location>
        <begin position="196"/>
        <end position="290"/>
    </location>
</feature>
<dbReference type="PANTHER" id="PTHR21666:SF286">
    <property type="entry name" value="LIPOPROTEIN NLPD"/>
    <property type="match status" value="1"/>
</dbReference>
<dbReference type="RefSeq" id="WP_127121161.1">
    <property type="nucleotide sequence ID" value="NZ_BHXQ01000001.1"/>
</dbReference>
<dbReference type="Pfam" id="PF01551">
    <property type="entry name" value="Peptidase_M23"/>
    <property type="match status" value="1"/>
</dbReference>
<evidence type="ECO:0000259" key="2">
    <source>
        <dbReference type="Pfam" id="PF01551"/>
    </source>
</evidence>
<keyword evidence="4" id="KW-1185">Reference proteome</keyword>
<keyword evidence="1" id="KW-1133">Transmembrane helix</keyword>
<dbReference type="SUPFAM" id="SSF51261">
    <property type="entry name" value="Duplicated hybrid motif"/>
    <property type="match status" value="1"/>
</dbReference>
<protein>
    <submittedName>
        <fullName evidence="3">M23 family peptidase</fullName>
    </submittedName>
</protein>
<evidence type="ECO:0000256" key="1">
    <source>
        <dbReference type="SAM" id="Phobius"/>
    </source>
</evidence>